<dbReference type="PANTHER" id="PTHR47153">
    <property type="entry name" value="LACTATE UTILIZATION PROTEIN B"/>
    <property type="match status" value="1"/>
</dbReference>
<sequence length="95" mass="10782">MYECPVYPLTTGYWGYKYMGGIGIPWTAYVSGGFEKAAPMAFTCTLCGRCVKYCPMEINTPKITERIREILNEKGLIPPYIEDLARNIQEKGVPY</sequence>
<dbReference type="PROSITE" id="PS00198">
    <property type="entry name" value="4FE4S_FER_1"/>
    <property type="match status" value="1"/>
</dbReference>
<evidence type="ECO:0000256" key="2">
    <source>
        <dbReference type="ARBA" id="ARBA00023004"/>
    </source>
</evidence>
<dbReference type="InterPro" id="IPR017900">
    <property type="entry name" value="4Fe4S_Fe_S_CS"/>
</dbReference>
<gene>
    <name evidence="5" type="ORF">ENG67_03465</name>
</gene>
<dbReference type="AlphaFoldDB" id="A0A7C1BBR6"/>
<dbReference type="PROSITE" id="PS51379">
    <property type="entry name" value="4FE4S_FER_2"/>
    <property type="match status" value="1"/>
</dbReference>
<dbReference type="SUPFAM" id="SSF46548">
    <property type="entry name" value="alpha-helical ferredoxin"/>
    <property type="match status" value="1"/>
</dbReference>
<dbReference type="Proteomes" id="UP000885931">
    <property type="component" value="Unassembled WGS sequence"/>
</dbReference>
<protein>
    <recommendedName>
        <fullName evidence="4">4Fe-4S ferredoxin-type domain-containing protein</fullName>
    </recommendedName>
</protein>
<dbReference type="GO" id="GO:0006089">
    <property type="term" value="P:lactate metabolic process"/>
    <property type="evidence" value="ECO:0007669"/>
    <property type="project" value="InterPro"/>
</dbReference>
<keyword evidence="1" id="KW-0479">Metal-binding</keyword>
<dbReference type="InterPro" id="IPR009051">
    <property type="entry name" value="Helical_ferredxn"/>
</dbReference>
<keyword evidence="3" id="KW-0411">Iron-sulfur</keyword>
<dbReference type="EMBL" id="DRBW01000142">
    <property type="protein sequence ID" value="HDM90250.1"/>
    <property type="molecule type" value="Genomic_DNA"/>
</dbReference>
<dbReference type="GO" id="GO:0051536">
    <property type="term" value="F:iron-sulfur cluster binding"/>
    <property type="evidence" value="ECO:0007669"/>
    <property type="project" value="UniProtKB-KW"/>
</dbReference>
<dbReference type="InterPro" id="IPR004452">
    <property type="entry name" value="LutB/LldF"/>
</dbReference>
<proteinExistence type="predicted"/>
<comment type="caution">
    <text evidence="5">The sequence shown here is derived from an EMBL/GenBank/DDBJ whole genome shotgun (WGS) entry which is preliminary data.</text>
</comment>
<accession>A0A7C1BBR6</accession>
<evidence type="ECO:0000259" key="4">
    <source>
        <dbReference type="PROSITE" id="PS51379"/>
    </source>
</evidence>
<dbReference type="PANTHER" id="PTHR47153:SF2">
    <property type="entry name" value="LACTATE UTILIZATION PROTEIN B"/>
    <property type="match status" value="1"/>
</dbReference>
<evidence type="ECO:0000256" key="3">
    <source>
        <dbReference type="ARBA" id="ARBA00023014"/>
    </source>
</evidence>
<dbReference type="Pfam" id="PF13183">
    <property type="entry name" value="Fer4_8"/>
    <property type="match status" value="1"/>
</dbReference>
<organism evidence="5">
    <name type="scientific">candidate division WOR-3 bacterium</name>
    <dbReference type="NCBI Taxonomy" id="2052148"/>
    <lineage>
        <taxon>Bacteria</taxon>
        <taxon>Bacteria division WOR-3</taxon>
    </lineage>
</organism>
<keyword evidence="2" id="KW-0408">Iron</keyword>
<feature type="domain" description="4Fe-4S ferredoxin-type" evidence="4">
    <location>
        <begin position="35"/>
        <end position="66"/>
    </location>
</feature>
<dbReference type="GO" id="GO:0046872">
    <property type="term" value="F:metal ion binding"/>
    <property type="evidence" value="ECO:0007669"/>
    <property type="project" value="UniProtKB-KW"/>
</dbReference>
<name>A0A7C1BBR6_UNCW3</name>
<evidence type="ECO:0000313" key="5">
    <source>
        <dbReference type="EMBL" id="HDM90250.1"/>
    </source>
</evidence>
<dbReference type="InterPro" id="IPR017896">
    <property type="entry name" value="4Fe4S_Fe-S-bd"/>
</dbReference>
<dbReference type="Gene3D" id="1.10.1060.10">
    <property type="entry name" value="Alpha-helical ferredoxin"/>
    <property type="match status" value="1"/>
</dbReference>
<evidence type="ECO:0000256" key="1">
    <source>
        <dbReference type="ARBA" id="ARBA00022723"/>
    </source>
</evidence>
<reference evidence="5" key="1">
    <citation type="journal article" date="2020" name="mSystems">
        <title>Genome- and Community-Level Interaction Insights into Carbon Utilization and Element Cycling Functions of Hydrothermarchaeota in Hydrothermal Sediment.</title>
        <authorList>
            <person name="Zhou Z."/>
            <person name="Liu Y."/>
            <person name="Xu W."/>
            <person name="Pan J."/>
            <person name="Luo Z.H."/>
            <person name="Li M."/>
        </authorList>
    </citation>
    <scope>NUCLEOTIDE SEQUENCE [LARGE SCALE GENOMIC DNA]</scope>
    <source>
        <strain evidence="5">HyVt-237</strain>
    </source>
</reference>